<keyword evidence="3" id="KW-1185">Reference proteome</keyword>
<proteinExistence type="predicted"/>
<reference evidence="2 3" key="1">
    <citation type="submission" date="2019-02" db="EMBL/GenBank/DDBJ databases">
        <title>Deep-cultivation of Planctomycetes and their phenomic and genomic characterization uncovers novel biology.</title>
        <authorList>
            <person name="Wiegand S."/>
            <person name="Jogler M."/>
            <person name="Boedeker C."/>
            <person name="Pinto D."/>
            <person name="Vollmers J."/>
            <person name="Rivas-Marin E."/>
            <person name="Kohn T."/>
            <person name="Peeters S.H."/>
            <person name="Heuer A."/>
            <person name="Rast P."/>
            <person name="Oberbeckmann S."/>
            <person name="Bunk B."/>
            <person name="Jeske O."/>
            <person name="Meyerdierks A."/>
            <person name="Storesund J.E."/>
            <person name="Kallscheuer N."/>
            <person name="Luecker S."/>
            <person name="Lage O.M."/>
            <person name="Pohl T."/>
            <person name="Merkel B.J."/>
            <person name="Hornburger P."/>
            <person name="Mueller R.-W."/>
            <person name="Bruemmer F."/>
            <person name="Labrenz M."/>
            <person name="Spormann A.M."/>
            <person name="Op den Camp H."/>
            <person name="Overmann J."/>
            <person name="Amann R."/>
            <person name="Jetten M.S.M."/>
            <person name="Mascher T."/>
            <person name="Medema M.H."/>
            <person name="Devos D.P."/>
            <person name="Kaster A.-K."/>
            <person name="Ovreas L."/>
            <person name="Rohde M."/>
            <person name="Galperin M.Y."/>
            <person name="Jogler C."/>
        </authorList>
    </citation>
    <scope>NUCLEOTIDE SEQUENCE [LARGE SCALE GENOMIC DNA]</scope>
    <source>
        <strain evidence="2 3">Pan44</strain>
    </source>
</reference>
<dbReference type="OrthoDB" id="214874at2"/>
<evidence type="ECO:0000313" key="3">
    <source>
        <dbReference type="Proteomes" id="UP000315700"/>
    </source>
</evidence>
<gene>
    <name evidence="2" type="ORF">Pan44_25440</name>
</gene>
<sequence>MVNLRTFALLGICGLSLQGCTVFQTMREGTRQLVKDFTPESLDEEHPADDPGDPWIAAAAGEGRQDQKAEKSNDPLHLRQYFLSNKARSIENNVGIAEDE</sequence>
<dbReference type="KEGG" id="ccos:Pan44_25440"/>
<evidence type="ECO:0008006" key="4">
    <source>
        <dbReference type="Google" id="ProtNLM"/>
    </source>
</evidence>
<feature type="compositionally biased region" description="Basic and acidic residues" evidence="1">
    <location>
        <begin position="63"/>
        <end position="75"/>
    </location>
</feature>
<dbReference type="RefSeq" id="WP_145030360.1">
    <property type="nucleotide sequence ID" value="NZ_CP036271.1"/>
</dbReference>
<dbReference type="AlphaFoldDB" id="A0A517SEG0"/>
<evidence type="ECO:0000313" key="2">
    <source>
        <dbReference type="EMBL" id="QDT54511.1"/>
    </source>
</evidence>
<dbReference type="Proteomes" id="UP000315700">
    <property type="component" value="Chromosome"/>
</dbReference>
<feature type="compositionally biased region" description="Basic and acidic residues" evidence="1">
    <location>
        <begin position="39"/>
        <end position="49"/>
    </location>
</feature>
<dbReference type="PROSITE" id="PS51257">
    <property type="entry name" value="PROKAR_LIPOPROTEIN"/>
    <property type="match status" value="1"/>
</dbReference>
<protein>
    <recommendedName>
        <fullName evidence="4">Lipoprotein</fullName>
    </recommendedName>
</protein>
<dbReference type="InParanoid" id="A0A517SEG0"/>
<feature type="region of interest" description="Disordered" evidence="1">
    <location>
        <begin position="39"/>
        <end position="75"/>
    </location>
</feature>
<name>A0A517SEG0_9PLAN</name>
<organism evidence="2 3">
    <name type="scientific">Caulifigura coniformis</name>
    <dbReference type="NCBI Taxonomy" id="2527983"/>
    <lineage>
        <taxon>Bacteria</taxon>
        <taxon>Pseudomonadati</taxon>
        <taxon>Planctomycetota</taxon>
        <taxon>Planctomycetia</taxon>
        <taxon>Planctomycetales</taxon>
        <taxon>Planctomycetaceae</taxon>
        <taxon>Caulifigura</taxon>
    </lineage>
</organism>
<dbReference type="EMBL" id="CP036271">
    <property type="protein sequence ID" value="QDT54511.1"/>
    <property type="molecule type" value="Genomic_DNA"/>
</dbReference>
<accession>A0A517SEG0</accession>
<evidence type="ECO:0000256" key="1">
    <source>
        <dbReference type="SAM" id="MobiDB-lite"/>
    </source>
</evidence>